<reference evidence="15 16" key="1">
    <citation type="submission" date="2018-11" db="EMBL/GenBank/DDBJ databases">
        <title>Phylogenetic determinants of toxin gene distribution in genomes of Brevibacillus laterosporus.</title>
        <authorList>
            <person name="Glare T.R."/>
            <person name="Durrant A."/>
            <person name="Berry C."/>
            <person name="Palma L."/>
            <person name="Ormskirk M."/>
            <person name="Cox M.O."/>
        </authorList>
    </citation>
    <scope>NUCLEOTIDE SEQUENCE [LARGE SCALE GENOMIC DNA]</scope>
    <source>
        <strain evidence="15 16">1821L</strain>
    </source>
</reference>
<protein>
    <recommendedName>
        <fullName evidence="3">histidine kinase</fullName>
        <ecNumber evidence="3">2.7.13.3</ecNumber>
    </recommendedName>
</protein>
<keyword evidence="10 13" id="KW-1133">Transmembrane helix</keyword>
<feature type="transmembrane region" description="Helical" evidence="13">
    <location>
        <begin position="140"/>
        <end position="158"/>
    </location>
</feature>
<gene>
    <name evidence="15" type="ORF">EEL30_08200</name>
</gene>
<keyword evidence="16" id="KW-1185">Reference proteome</keyword>
<dbReference type="Gene3D" id="3.30.565.10">
    <property type="entry name" value="Histidine kinase-like ATPase, C-terminal domain"/>
    <property type="match status" value="1"/>
</dbReference>
<proteinExistence type="predicted"/>
<dbReference type="GO" id="GO:0005886">
    <property type="term" value="C:plasma membrane"/>
    <property type="evidence" value="ECO:0007669"/>
    <property type="project" value="UniProtKB-SubCell"/>
</dbReference>
<evidence type="ECO:0000256" key="6">
    <source>
        <dbReference type="ARBA" id="ARBA00022692"/>
    </source>
</evidence>
<dbReference type="Proteomes" id="UP000319432">
    <property type="component" value="Chromosome"/>
</dbReference>
<evidence type="ECO:0000259" key="14">
    <source>
        <dbReference type="PROSITE" id="PS50109"/>
    </source>
</evidence>
<dbReference type="InterPro" id="IPR011712">
    <property type="entry name" value="Sig_transdc_His_kin_sub3_dim/P"/>
</dbReference>
<keyword evidence="12 13" id="KW-0472">Membrane</keyword>
<keyword evidence="4" id="KW-1003">Cell membrane</keyword>
<evidence type="ECO:0000256" key="3">
    <source>
        <dbReference type="ARBA" id="ARBA00012438"/>
    </source>
</evidence>
<evidence type="ECO:0000313" key="15">
    <source>
        <dbReference type="EMBL" id="QDX92327.1"/>
    </source>
</evidence>
<dbReference type="SUPFAM" id="SSF55874">
    <property type="entry name" value="ATPase domain of HSP90 chaperone/DNA topoisomerase II/histidine kinase"/>
    <property type="match status" value="1"/>
</dbReference>
<keyword evidence="11" id="KW-0902">Two-component regulatory system</keyword>
<evidence type="ECO:0000256" key="1">
    <source>
        <dbReference type="ARBA" id="ARBA00000085"/>
    </source>
</evidence>
<dbReference type="OrthoDB" id="9781904at2"/>
<comment type="catalytic activity">
    <reaction evidence="1">
        <text>ATP + protein L-histidine = ADP + protein N-phospho-L-histidine.</text>
        <dbReference type="EC" id="2.7.13.3"/>
    </reaction>
</comment>
<evidence type="ECO:0000256" key="4">
    <source>
        <dbReference type="ARBA" id="ARBA00022475"/>
    </source>
</evidence>
<keyword evidence="8 15" id="KW-0418">Kinase</keyword>
<sequence>MIANLLFRNVEWIIVLFRWVLLILMYVMMDTTVIYLVIPVYILLGIQTLLSILTLYRIILVREVLLTAEFFFLLYWVITQQMWGSPDLWFAYTSLLLLGLRLPLRYIWGILVLGFGSAILFLTCGGLTSTDDSNLRAEGLLVTHFVTTIMLCGFIHILRKKMKAYFQHWLSFMSYIKLLRKNKAASDLCHLGERFLKRLFPYKKSYVLWFNQTRRQKDWQREFYQFALLESNNWQELKQHRTITMSNFTGQSEDVLYFPLGQKGKRQGAILLVGQRAEGLSMVDLLFLHSFAIVTSSHLRHIKDTEELVFRTDAETRKQMAEDMHDSLAQQLFFLSAQLFYMKQTLNPVMNEEMFATIDRMEEQMKECHLKVRGYIQHLRFNREAEPLLDAIRDMGERILKGTGIQFHYVTKGTVMEESLAVEEAIYRVVEEALYNMLKHAKADQVEIYLEATTVQWTLRIKDNGIGFAMENVNTSNRSFGISNMRERMKRVGGTITIRSVEQQGTEITAFIPRGGVSGGENKGFSC</sequence>
<dbReference type="EMBL" id="CP033464">
    <property type="protein sequence ID" value="QDX92327.1"/>
    <property type="molecule type" value="Genomic_DNA"/>
</dbReference>
<evidence type="ECO:0000256" key="5">
    <source>
        <dbReference type="ARBA" id="ARBA00022679"/>
    </source>
</evidence>
<evidence type="ECO:0000256" key="10">
    <source>
        <dbReference type="ARBA" id="ARBA00022989"/>
    </source>
</evidence>
<name>A0A518V5P3_BRELA</name>
<dbReference type="GO" id="GO:0046983">
    <property type="term" value="F:protein dimerization activity"/>
    <property type="evidence" value="ECO:0007669"/>
    <property type="project" value="InterPro"/>
</dbReference>
<evidence type="ECO:0000256" key="2">
    <source>
        <dbReference type="ARBA" id="ARBA00004651"/>
    </source>
</evidence>
<dbReference type="AlphaFoldDB" id="A0A518V5P3"/>
<dbReference type="InterPro" id="IPR005467">
    <property type="entry name" value="His_kinase_dom"/>
</dbReference>
<feature type="domain" description="Histidine kinase" evidence="14">
    <location>
        <begin position="426"/>
        <end position="516"/>
    </location>
</feature>
<organism evidence="15 16">
    <name type="scientific">Brevibacillus laterosporus</name>
    <name type="common">Bacillus laterosporus</name>
    <dbReference type="NCBI Taxonomy" id="1465"/>
    <lineage>
        <taxon>Bacteria</taxon>
        <taxon>Bacillati</taxon>
        <taxon>Bacillota</taxon>
        <taxon>Bacilli</taxon>
        <taxon>Bacillales</taxon>
        <taxon>Paenibacillaceae</taxon>
        <taxon>Brevibacillus</taxon>
    </lineage>
</organism>
<keyword evidence="6 13" id="KW-0812">Transmembrane</keyword>
<dbReference type="Pfam" id="PF07730">
    <property type="entry name" value="HisKA_3"/>
    <property type="match status" value="1"/>
</dbReference>
<dbReference type="CDD" id="cd16917">
    <property type="entry name" value="HATPase_UhpB-NarQ-NarX-like"/>
    <property type="match status" value="1"/>
</dbReference>
<accession>A0A518V5P3</accession>
<dbReference type="SMART" id="SM00387">
    <property type="entry name" value="HATPase_c"/>
    <property type="match status" value="1"/>
</dbReference>
<dbReference type="PANTHER" id="PTHR24421:SF37">
    <property type="entry name" value="SENSOR HISTIDINE KINASE NARS"/>
    <property type="match status" value="1"/>
</dbReference>
<dbReference type="EC" id="2.7.13.3" evidence="3"/>
<evidence type="ECO:0000313" key="16">
    <source>
        <dbReference type="Proteomes" id="UP000319432"/>
    </source>
</evidence>
<feature type="transmembrane region" description="Helical" evidence="13">
    <location>
        <begin position="12"/>
        <end position="28"/>
    </location>
</feature>
<keyword evidence="7" id="KW-0547">Nucleotide-binding</keyword>
<evidence type="ECO:0000256" key="7">
    <source>
        <dbReference type="ARBA" id="ARBA00022741"/>
    </source>
</evidence>
<dbReference type="GO" id="GO:0005524">
    <property type="term" value="F:ATP binding"/>
    <property type="evidence" value="ECO:0007669"/>
    <property type="project" value="UniProtKB-KW"/>
</dbReference>
<comment type="subcellular location">
    <subcellularLocation>
        <location evidence="2">Cell membrane</location>
        <topology evidence="2">Multi-pass membrane protein</topology>
    </subcellularLocation>
</comment>
<dbReference type="PANTHER" id="PTHR24421">
    <property type="entry name" value="NITRATE/NITRITE SENSOR PROTEIN NARX-RELATED"/>
    <property type="match status" value="1"/>
</dbReference>
<evidence type="ECO:0000256" key="8">
    <source>
        <dbReference type="ARBA" id="ARBA00022777"/>
    </source>
</evidence>
<feature type="transmembrane region" description="Helical" evidence="13">
    <location>
        <begin position="107"/>
        <end position="128"/>
    </location>
</feature>
<dbReference type="PROSITE" id="PS50109">
    <property type="entry name" value="HIS_KIN"/>
    <property type="match status" value="1"/>
</dbReference>
<dbReference type="Pfam" id="PF02518">
    <property type="entry name" value="HATPase_c"/>
    <property type="match status" value="1"/>
</dbReference>
<dbReference type="InterPro" id="IPR050482">
    <property type="entry name" value="Sensor_HK_TwoCompSys"/>
</dbReference>
<feature type="transmembrane region" description="Helical" evidence="13">
    <location>
        <begin position="60"/>
        <end position="77"/>
    </location>
</feature>
<keyword evidence="9" id="KW-0067">ATP-binding</keyword>
<keyword evidence="5" id="KW-0808">Transferase</keyword>
<dbReference type="InterPro" id="IPR003594">
    <property type="entry name" value="HATPase_dom"/>
</dbReference>
<evidence type="ECO:0000256" key="12">
    <source>
        <dbReference type="ARBA" id="ARBA00023136"/>
    </source>
</evidence>
<evidence type="ECO:0000256" key="13">
    <source>
        <dbReference type="SAM" id="Phobius"/>
    </source>
</evidence>
<feature type="transmembrane region" description="Helical" evidence="13">
    <location>
        <begin position="34"/>
        <end position="53"/>
    </location>
</feature>
<dbReference type="GO" id="GO:0000155">
    <property type="term" value="F:phosphorelay sensor kinase activity"/>
    <property type="evidence" value="ECO:0007669"/>
    <property type="project" value="InterPro"/>
</dbReference>
<evidence type="ECO:0000256" key="9">
    <source>
        <dbReference type="ARBA" id="ARBA00022840"/>
    </source>
</evidence>
<dbReference type="Gene3D" id="1.20.5.1930">
    <property type="match status" value="1"/>
</dbReference>
<dbReference type="InterPro" id="IPR036890">
    <property type="entry name" value="HATPase_C_sf"/>
</dbReference>
<evidence type="ECO:0000256" key="11">
    <source>
        <dbReference type="ARBA" id="ARBA00023012"/>
    </source>
</evidence>